<proteinExistence type="predicted"/>
<feature type="region of interest" description="Disordered" evidence="1">
    <location>
        <begin position="194"/>
        <end position="217"/>
    </location>
</feature>
<feature type="compositionally biased region" description="Basic residues" evidence="1">
    <location>
        <begin position="200"/>
        <end position="217"/>
    </location>
</feature>
<evidence type="ECO:0000256" key="1">
    <source>
        <dbReference type="SAM" id="MobiDB-lite"/>
    </source>
</evidence>
<feature type="compositionally biased region" description="Basic residues" evidence="1">
    <location>
        <begin position="1"/>
        <end position="20"/>
    </location>
</feature>
<dbReference type="EMBL" id="MN739108">
    <property type="protein sequence ID" value="QHS89330.1"/>
    <property type="molecule type" value="Genomic_DNA"/>
</dbReference>
<sequence length="217" mass="22075">MVQRKRTRRGMRKNTRKSTRKQSGGAWGFGAPVAPGLVNNFASTNIRLGGTLTPDCLAAVKPDTMGFFGAKGLPGLSGGSRKQRGGRYGFVSADGGAAPGSPWLGGLAPTQSIACEASTPNPLNLRQLGGAAHLMGAPLMSQATAGGPVSTAGPDQAYYAPTAGYGNQASTWVGGTGAPSLIQNPYAAGGMNPACVKTGGARRAKSRKGKKRSSSRR</sequence>
<name>A0A6C0BBB0_9ZZZZ</name>
<evidence type="ECO:0000313" key="2">
    <source>
        <dbReference type="EMBL" id="QHS89330.1"/>
    </source>
</evidence>
<reference evidence="2" key="1">
    <citation type="journal article" date="2020" name="Nature">
        <title>Giant virus diversity and host interactions through global metagenomics.</title>
        <authorList>
            <person name="Schulz F."/>
            <person name="Roux S."/>
            <person name="Paez-Espino D."/>
            <person name="Jungbluth S."/>
            <person name="Walsh D.A."/>
            <person name="Denef V.J."/>
            <person name="McMahon K.D."/>
            <person name="Konstantinidis K.T."/>
            <person name="Eloe-Fadrosh E.A."/>
            <person name="Kyrpides N.C."/>
            <person name="Woyke T."/>
        </authorList>
    </citation>
    <scope>NUCLEOTIDE SEQUENCE</scope>
    <source>
        <strain evidence="2">GVMAG-M-3300010158-60</strain>
    </source>
</reference>
<organism evidence="2">
    <name type="scientific">viral metagenome</name>
    <dbReference type="NCBI Taxonomy" id="1070528"/>
    <lineage>
        <taxon>unclassified sequences</taxon>
        <taxon>metagenomes</taxon>
        <taxon>organismal metagenomes</taxon>
    </lineage>
</organism>
<dbReference type="AlphaFoldDB" id="A0A6C0BBB0"/>
<protein>
    <submittedName>
        <fullName evidence="2">Uncharacterized protein</fullName>
    </submittedName>
</protein>
<feature type="region of interest" description="Disordered" evidence="1">
    <location>
        <begin position="1"/>
        <end position="27"/>
    </location>
</feature>
<accession>A0A6C0BBB0</accession>